<evidence type="ECO:0000256" key="2">
    <source>
        <dbReference type="ARBA" id="ARBA00022723"/>
    </source>
</evidence>
<evidence type="ECO:0000256" key="9">
    <source>
        <dbReference type="SAM" id="MobiDB-lite"/>
    </source>
</evidence>
<feature type="domain" description="C2H2-type" evidence="10">
    <location>
        <begin position="629"/>
        <end position="653"/>
    </location>
</feature>
<dbReference type="AlphaFoldDB" id="A0A420YCX0"/>
<name>A0A420YCX0_9PEZI</name>
<dbReference type="Gene3D" id="3.30.160.60">
    <property type="entry name" value="Classic Zinc Finger"/>
    <property type="match status" value="2"/>
</dbReference>
<dbReference type="STRING" id="177199.A0A420YCX0"/>
<evidence type="ECO:0000256" key="8">
    <source>
        <dbReference type="PROSITE-ProRule" id="PRU00042"/>
    </source>
</evidence>
<keyword evidence="6" id="KW-0804">Transcription</keyword>
<feature type="compositionally biased region" description="Basic and acidic residues" evidence="9">
    <location>
        <begin position="805"/>
        <end position="822"/>
    </location>
</feature>
<evidence type="ECO:0000259" key="10">
    <source>
        <dbReference type="PROSITE" id="PS50157"/>
    </source>
</evidence>
<dbReference type="SUPFAM" id="SSF57667">
    <property type="entry name" value="beta-beta-alpha zinc fingers"/>
    <property type="match status" value="1"/>
</dbReference>
<dbReference type="InterPro" id="IPR013087">
    <property type="entry name" value="Znf_C2H2_type"/>
</dbReference>
<evidence type="ECO:0000256" key="1">
    <source>
        <dbReference type="ARBA" id="ARBA00004123"/>
    </source>
</evidence>
<feature type="region of interest" description="Disordered" evidence="9">
    <location>
        <begin position="361"/>
        <end position="489"/>
    </location>
</feature>
<evidence type="ECO:0000256" key="5">
    <source>
        <dbReference type="ARBA" id="ARBA00023015"/>
    </source>
</evidence>
<dbReference type="OrthoDB" id="6077919at2759"/>
<evidence type="ECO:0000256" key="6">
    <source>
        <dbReference type="ARBA" id="ARBA00023163"/>
    </source>
</evidence>
<gene>
    <name evidence="11" type="ORF">DL546_007846</name>
</gene>
<dbReference type="GO" id="GO:0006357">
    <property type="term" value="P:regulation of transcription by RNA polymerase II"/>
    <property type="evidence" value="ECO:0007669"/>
    <property type="project" value="TreeGrafter"/>
</dbReference>
<dbReference type="PROSITE" id="PS00028">
    <property type="entry name" value="ZINC_FINGER_C2H2_1"/>
    <property type="match status" value="2"/>
</dbReference>
<keyword evidence="2" id="KW-0479">Metal-binding</keyword>
<accession>A0A420YCX0</accession>
<dbReference type="PROSITE" id="PS50157">
    <property type="entry name" value="ZINC_FINGER_C2H2_2"/>
    <property type="match status" value="2"/>
</dbReference>
<comment type="caution">
    <text evidence="11">The sequence shown here is derived from an EMBL/GenBank/DDBJ whole genome shotgun (WGS) entry which is preliminary data.</text>
</comment>
<comment type="subcellular location">
    <subcellularLocation>
        <location evidence="1">Nucleus</location>
    </subcellularLocation>
</comment>
<dbReference type="SMART" id="SM00355">
    <property type="entry name" value="ZnF_C2H2"/>
    <property type="match status" value="6"/>
</dbReference>
<feature type="region of interest" description="Disordered" evidence="9">
    <location>
        <begin position="1"/>
        <end position="40"/>
    </location>
</feature>
<evidence type="ECO:0000313" key="11">
    <source>
        <dbReference type="EMBL" id="RKU45726.1"/>
    </source>
</evidence>
<proteinExistence type="predicted"/>
<organism evidence="11 12">
    <name type="scientific">Coniochaeta pulveracea</name>
    <dbReference type="NCBI Taxonomy" id="177199"/>
    <lineage>
        <taxon>Eukaryota</taxon>
        <taxon>Fungi</taxon>
        <taxon>Dikarya</taxon>
        <taxon>Ascomycota</taxon>
        <taxon>Pezizomycotina</taxon>
        <taxon>Sordariomycetes</taxon>
        <taxon>Sordariomycetidae</taxon>
        <taxon>Coniochaetales</taxon>
        <taxon>Coniochaetaceae</taxon>
        <taxon>Coniochaeta</taxon>
    </lineage>
</organism>
<keyword evidence="4" id="KW-0862">Zinc</keyword>
<dbReference type="GO" id="GO:0005634">
    <property type="term" value="C:nucleus"/>
    <property type="evidence" value="ECO:0007669"/>
    <property type="project" value="UniProtKB-SubCell"/>
</dbReference>
<feature type="region of interest" description="Disordered" evidence="9">
    <location>
        <begin position="792"/>
        <end position="827"/>
    </location>
</feature>
<feature type="region of interest" description="Disordered" evidence="9">
    <location>
        <begin position="145"/>
        <end position="165"/>
    </location>
</feature>
<feature type="compositionally biased region" description="Basic and acidic residues" evidence="9">
    <location>
        <begin position="460"/>
        <end position="489"/>
    </location>
</feature>
<dbReference type="PANTHER" id="PTHR46179:SF13">
    <property type="entry name" value="C2H2-TYPE DOMAIN-CONTAINING PROTEIN"/>
    <property type="match status" value="1"/>
</dbReference>
<dbReference type="InterPro" id="IPR051061">
    <property type="entry name" value="Zinc_finger_trans_reg"/>
</dbReference>
<evidence type="ECO:0000256" key="7">
    <source>
        <dbReference type="ARBA" id="ARBA00023242"/>
    </source>
</evidence>
<feature type="domain" description="C2H2-type" evidence="10">
    <location>
        <begin position="657"/>
        <end position="680"/>
    </location>
</feature>
<dbReference type="Proteomes" id="UP000275385">
    <property type="component" value="Unassembled WGS sequence"/>
</dbReference>
<evidence type="ECO:0000256" key="4">
    <source>
        <dbReference type="ARBA" id="ARBA00022833"/>
    </source>
</evidence>
<evidence type="ECO:0000256" key="3">
    <source>
        <dbReference type="ARBA" id="ARBA00022771"/>
    </source>
</evidence>
<dbReference type="GO" id="GO:0008270">
    <property type="term" value="F:zinc ion binding"/>
    <property type="evidence" value="ECO:0007669"/>
    <property type="project" value="UniProtKB-KW"/>
</dbReference>
<dbReference type="InterPro" id="IPR036236">
    <property type="entry name" value="Znf_C2H2_sf"/>
</dbReference>
<sequence>MSRRGRYNQNDEGFVFPTNTSLTGIHNTDLSSPPDEQPLSGSIDGYVTGDGDDNTALSHHGYFNNFPDLSGQSTVEHQVYLPGGPARLHGLREAPFPINRFLRAQDAPWTGLRHGAEHQYLVNIFGVDRTPASSANQLTVPSIITPSDSGYETQPKKSVGVPSVHGDSDLGGTGISAQLHDMQLDHGSVYDAPTTHATGQSPLLWRQAAPSEPSLSSRLDTVSFKCADCPDRIFASNSDLKKHVNRHKRPYHCSVTTCDYNKKGFGTINDRDRHMRDVHNTAGTRYRCHHDQCQGKVKDWSRADNFRNHLKTRHGVIIDRKDGLEQYIISNQPVTTTECSTSSQTASTLFETTLGPRHAHTLTPCSATADPSSGGHGVEAHGLTVPSAPCVPDLAGSEQSQSQCEDCPFNGDVKQSEHGNFGHVHRHVSGQEGTSHSSPNLPDPSQPHLARPTPDALSSDNKDEEGHDDGSERSDHARTTTNRTQEKDAQGMRFLLAASLRQESLPTSEDITTRCLPSREGQVLTPQTPSLDEMECDIQPSPRRNAKFSPLPACVEAKLADSSALDVDDMDPAAAEIVLLKLAAKLGNERLQQVLRRADHDRQGQPVPKPKKSPSAESPKSIDQADLLHKCSHGDCGKTFQRKSELKKHMKRHYRPYWCTQCPKRFGSKNDWTRHEDSQHLLHVIWKCDEATEAPDGKCDKVCHHRELFQRHLTTHHQIHDAAVMNKKLNSCRIQQGQTRFWCGFCTELIELKHTETNAIKGRFSHIDDHNHGRNGLVMKRPQDWNGGELWWPEATRDSPPPTDASKDVSRKRKEYGEEPARKRFKTQSNSQLVRTWRCCQCDEALSYENNPSCFSCGAPRCADCIVDAAPVNELVVLPASSG</sequence>
<feature type="compositionally biased region" description="Polar residues" evidence="9">
    <location>
        <begin position="7"/>
        <end position="31"/>
    </location>
</feature>
<keyword evidence="7" id="KW-0539">Nucleus</keyword>
<protein>
    <recommendedName>
        <fullName evidence="10">C2H2-type domain-containing protein</fullName>
    </recommendedName>
</protein>
<keyword evidence="12" id="KW-1185">Reference proteome</keyword>
<dbReference type="PANTHER" id="PTHR46179">
    <property type="entry name" value="ZINC FINGER PROTEIN"/>
    <property type="match status" value="1"/>
</dbReference>
<dbReference type="EMBL" id="QVQW01000019">
    <property type="protein sequence ID" value="RKU45726.1"/>
    <property type="molecule type" value="Genomic_DNA"/>
</dbReference>
<feature type="region of interest" description="Disordered" evidence="9">
    <location>
        <begin position="596"/>
        <end position="622"/>
    </location>
</feature>
<reference evidence="11 12" key="1">
    <citation type="submission" date="2018-08" db="EMBL/GenBank/DDBJ databases">
        <title>Draft genome of the lignicolous fungus Coniochaeta pulveracea.</title>
        <authorList>
            <person name="Borstlap C.J."/>
            <person name="De Witt R.N."/>
            <person name="Botha A."/>
            <person name="Volschenk H."/>
        </authorList>
    </citation>
    <scope>NUCLEOTIDE SEQUENCE [LARGE SCALE GENOMIC DNA]</scope>
    <source>
        <strain evidence="11 12">CAB683</strain>
    </source>
</reference>
<evidence type="ECO:0000313" key="12">
    <source>
        <dbReference type="Proteomes" id="UP000275385"/>
    </source>
</evidence>
<keyword evidence="3 8" id="KW-0863">Zinc-finger</keyword>
<keyword evidence="5" id="KW-0805">Transcription regulation</keyword>
<feature type="compositionally biased region" description="Polar residues" evidence="9">
    <location>
        <begin position="431"/>
        <end position="440"/>
    </location>
</feature>